<evidence type="ECO:0000313" key="2">
    <source>
        <dbReference type="EMBL" id="KAK7739708.1"/>
    </source>
</evidence>
<protein>
    <submittedName>
        <fullName evidence="2">Uncharacterized protein</fullName>
    </submittedName>
</protein>
<sequence>MVTNMTNQGEQVNTSTISRMKIRVRSIATKLHILPAKKQAQTATPEAAIIPGASTKLNVLPPTTPPSPPRGSLIAEKNWHEVSGGRRHSQRTCSTAAKSRMLPARRAGTEASSVSDRDSNTTGRESWSTNATSHDFSPEEAVVSAKKSNAEDAGSRAVVPQHAGS</sequence>
<reference evidence="2 3" key="1">
    <citation type="journal article" date="2023" name="PLoS ONE">
        <title>Cytospora paraplurivora sp. nov. isolated from orchards with fruit tree decline syndrome in Ontario, Canada.</title>
        <authorList>
            <person name="Ilyukhin E."/>
            <person name="Nguyen H.D.T."/>
            <person name="Castle A.J."/>
            <person name="Ellouze W."/>
        </authorList>
    </citation>
    <scope>NUCLEOTIDE SEQUENCE [LARGE SCALE GENOMIC DNA]</scope>
    <source>
        <strain evidence="2 3">FDS-564</strain>
    </source>
</reference>
<gene>
    <name evidence="2" type="ORF">SLS53_005677</name>
</gene>
<dbReference type="EMBL" id="JAJSPL020000022">
    <property type="protein sequence ID" value="KAK7739708.1"/>
    <property type="molecule type" value="Genomic_DNA"/>
</dbReference>
<accession>A0AAN9YG11</accession>
<keyword evidence="3" id="KW-1185">Reference proteome</keyword>
<organism evidence="2 3">
    <name type="scientific">Cytospora paraplurivora</name>
    <dbReference type="NCBI Taxonomy" id="2898453"/>
    <lineage>
        <taxon>Eukaryota</taxon>
        <taxon>Fungi</taxon>
        <taxon>Dikarya</taxon>
        <taxon>Ascomycota</taxon>
        <taxon>Pezizomycotina</taxon>
        <taxon>Sordariomycetes</taxon>
        <taxon>Sordariomycetidae</taxon>
        <taxon>Diaporthales</taxon>
        <taxon>Cytosporaceae</taxon>
        <taxon>Cytospora</taxon>
    </lineage>
</organism>
<evidence type="ECO:0000256" key="1">
    <source>
        <dbReference type="SAM" id="MobiDB-lite"/>
    </source>
</evidence>
<feature type="compositionally biased region" description="Polar residues" evidence="1">
    <location>
        <begin position="110"/>
        <end position="135"/>
    </location>
</feature>
<proteinExistence type="predicted"/>
<evidence type="ECO:0000313" key="3">
    <source>
        <dbReference type="Proteomes" id="UP001320245"/>
    </source>
</evidence>
<dbReference type="Proteomes" id="UP001320245">
    <property type="component" value="Unassembled WGS sequence"/>
</dbReference>
<comment type="caution">
    <text evidence="2">The sequence shown here is derived from an EMBL/GenBank/DDBJ whole genome shotgun (WGS) entry which is preliminary data.</text>
</comment>
<name>A0AAN9YG11_9PEZI</name>
<feature type="region of interest" description="Disordered" evidence="1">
    <location>
        <begin position="79"/>
        <end position="165"/>
    </location>
</feature>
<dbReference type="AlphaFoldDB" id="A0AAN9YG11"/>